<dbReference type="STRING" id="549789.NIES30_17565"/>
<reference evidence="1 2" key="1">
    <citation type="submission" date="2016-11" db="EMBL/GenBank/DDBJ databases">
        <title>Draft Genome Sequences of Nine Cyanobacterial Strains from Diverse Habitats.</title>
        <authorList>
            <person name="Zhu T."/>
            <person name="Hou S."/>
            <person name="Lu X."/>
            <person name="Hess W.R."/>
        </authorList>
    </citation>
    <scope>NUCLEOTIDE SEQUENCE [LARGE SCALE GENOMIC DNA]</scope>
    <source>
        <strain evidence="1 2">NIES-30</strain>
    </source>
</reference>
<accession>A0A1U7J226</accession>
<comment type="caution">
    <text evidence="1">The sequence shown here is derived from an EMBL/GenBank/DDBJ whole genome shotgun (WGS) entry which is preliminary data.</text>
</comment>
<dbReference type="OrthoDB" id="1070306at2"/>
<dbReference type="RefSeq" id="WP_073609738.1">
    <property type="nucleotide sequence ID" value="NZ_MRCG01000014.1"/>
</dbReference>
<evidence type="ECO:0000313" key="1">
    <source>
        <dbReference type="EMBL" id="OKH46106.1"/>
    </source>
</evidence>
<name>A0A1U7J226_9CYAN</name>
<dbReference type="Proteomes" id="UP000185557">
    <property type="component" value="Unassembled WGS sequence"/>
</dbReference>
<proteinExistence type="predicted"/>
<sequence length="325" mass="37386">MPSLYLVPYTIRIKDIINGKYIKPGDRNEWGTDLLEVLSAYLGNDIPTLPFNPKDKNKKTIRLESYTREDRTLSGILKAGDYGIEADLLNVENDEPTYTRQMLDAELIPYFFMVKIPTNTSTGIAIFQRLGNRGFKDIFEKDFSSHFEGKFSGQYKIEINPLVPREIVKRYLENRIVKIRLIKYRFPKEVSDVDLTGIPEEEQGEAEFSLKAHRNRDLPKPLLDRFRNNVDKFLGEDDVSVGSLLEIKNFQDFQADNVKVEVRIGTKYRTIDLSNIDHLKFSEDVTDKVSTNPKTGHPEFSEIKTSAEEFLTECAEAIWGEASNE</sequence>
<organism evidence="1 2">
    <name type="scientific">Phormidium tenue NIES-30</name>
    <dbReference type="NCBI Taxonomy" id="549789"/>
    <lineage>
        <taxon>Bacteria</taxon>
        <taxon>Bacillati</taxon>
        <taxon>Cyanobacteriota</taxon>
        <taxon>Cyanophyceae</taxon>
        <taxon>Oscillatoriophycideae</taxon>
        <taxon>Oscillatoriales</taxon>
        <taxon>Oscillatoriaceae</taxon>
        <taxon>Phormidium</taxon>
    </lineage>
</organism>
<gene>
    <name evidence="1" type="ORF">NIES30_17565</name>
</gene>
<evidence type="ECO:0000313" key="2">
    <source>
        <dbReference type="Proteomes" id="UP000185557"/>
    </source>
</evidence>
<protein>
    <submittedName>
        <fullName evidence="1">Uncharacterized protein</fullName>
    </submittedName>
</protein>
<keyword evidence="2" id="KW-1185">Reference proteome</keyword>
<dbReference type="EMBL" id="MRCG01000014">
    <property type="protein sequence ID" value="OKH46106.1"/>
    <property type="molecule type" value="Genomic_DNA"/>
</dbReference>
<dbReference type="AlphaFoldDB" id="A0A1U7J226"/>